<dbReference type="RefSeq" id="WP_156711489.1">
    <property type="nucleotide sequence ID" value="NZ_WPHG01000001.1"/>
</dbReference>
<organism evidence="2 3">
    <name type="scientific">Nitratireductor arenosus</name>
    <dbReference type="NCBI Taxonomy" id="2682096"/>
    <lineage>
        <taxon>Bacteria</taxon>
        <taxon>Pseudomonadati</taxon>
        <taxon>Pseudomonadota</taxon>
        <taxon>Alphaproteobacteria</taxon>
        <taxon>Hyphomicrobiales</taxon>
        <taxon>Phyllobacteriaceae</taxon>
        <taxon>Nitratireductor</taxon>
    </lineage>
</organism>
<dbReference type="InterPro" id="IPR029062">
    <property type="entry name" value="Class_I_gatase-like"/>
</dbReference>
<feature type="region of interest" description="Disordered" evidence="1">
    <location>
        <begin position="1"/>
        <end position="24"/>
    </location>
</feature>
<dbReference type="AlphaFoldDB" id="A0A844QFJ6"/>
<dbReference type="EMBL" id="WPHG01000001">
    <property type="protein sequence ID" value="MVA96559.1"/>
    <property type="molecule type" value="Genomic_DNA"/>
</dbReference>
<dbReference type="InterPro" id="IPR018695">
    <property type="entry name" value="DUF2194"/>
</dbReference>
<dbReference type="SUPFAM" id="SSF52317">
    <property type="entry name" value="Class I glutamine amidotransferase-like"/>
    <property type="match status" value="1"/>
</dbReference>
<protein>
    <submittedName>
        <fullName evidence="2">DUF2194 domain-containing protein</fullName>
    </submittedName>
</protein>
<keyword evidence="3" id="KW-1185">Reference proteome</keyword>
<comment type="caution">
    <text evidence="2">The sequence shown here is derived from an EMBL/GenBank/DDBJ whole genome shotgun (WGS) entry which is preliminary data.</text>
</comment>
<dbReference type="Gene3D" id="3.40.50.880">
    <property type="match status" value="1"/>
</dbReference>
<accession>A0A844QFJ6</accession>
<dbReference type="Pfam" id="PF09960">
    <property type="entry name" value="DUF2194"/>
    <property type="match status" value="1"/>
</dbReference>
<name>A0A844QFJ6_9HYPH</name>
<proteinExistence type="predicted"/>
<evidence type="ECO:0000313" key="3">
    <source>
        <dbReference type="Proteomes" id="UP000463224"/>
    </source>
</evidence>
<gene>
    <name evidence="2" type="ORF">GN330_04760</name>
</gene>
<evidence type="ECO:0000256" key="1">
    <source>
        <dbReference type="SAM" id="MobiDB-lite"/>
    </source>
</evidence>
<feature type="compositionally biased region" description="Basic and acidic residues" evidence="1">
    <location>
        <begin position="1"/>
        <end position="11"/>
    </location>
</feature>
<dbReference type="Proteomes" id="UP000463224">
    <property type="component" value="Unassembled WGS sequence"/>
</dbReference>
<evidence type="ECO:0000313" key="2">
    <source>
        <dbReference type="EMBL" id="MVA96559.1"/>
    </source>
</evidence>
<sequence>MATTKGAEEMQGRTSRHGHRSGQPAVPASVFPQEVLLVCHSADVHGLAVMENICTGLDFTKIRFSILDLRRRTAWPALDAYKSVIICTEMIWELPADKAARLEDYVYAGGGLLIAYRCWNEHLSEMFGAGRNGFEPDMHLTSGLRFDKDLFPGSSGLEIDDSDWLFEHSRFDIEAGELSPGSTILASDLDGRPILWVRLLGKGRLVYWNTGVLFCRALRGFIVQSILDAMQIGVGAIAGFAMFHVDDFPTSLSSARLEPVASEFPELDWDGFFFGVWHDDMMALRAKHNLNYTWYTIMNYHDVDTAPGADPSAPQADGRDILEARFGHIRQTAAGDEYGFHGYNHEPMTVGSWPDLTTLRSKLQQARKLWESTVPAPMPTSWVPANNWYHAEHVRVLRDVFPELSSVCGLFSSGEAELGEYREFGPEPWENSLLCLPRETYGYVLKPELRMMMLSQIACMGVWTHFVHPDDVYDIPSSDNGTGYHRNPQTLMWRAAGKDGRPSLFAQLDDWIAQVRSAYPWLEFVTTSEAESRYRNHVENQVEVVSSDGTVEIRSNVGGLFYVRTRREASLHADEGGNVVDRRKVEDGLLHIVRCSAGRVVFRIEDAERRAAKPAGTEDDG</sequence>
<reference evidence="2 3" key="1">
    <citation type="submission" date="2019-12" db="EMBL/GenBank/DDBJ databases">
        <title>Nitratireductor arenosus sp. nov., Isolated from sea sand, Jeju island, South Korea.</title>
        <authorList>
            <person name="Kim W."/>
        </authorList>
    </citation>
    <scope>NUCLEOTIDE SEQUENCE [LARGE SCALE GENOMIC DNA]</scope>
    <source>
        <strain evidence="2 3">CAU 1489</strain>
    </source>
</reference>